<dbReference type="EMBL" id="PGTM01000015">
    <property type="protein sequence ID" value="PJF37086.1"/>
    <property type="molecule type" value="Genomic_DNA"/>
</dbReference>
<dbReference type="InterPro" id="IPR050229">
    <property type="entry name" value="GlpE_sulfurtransferase"/>
</dbReference>
<accession>A0A2M8PHS1</accession>
<dbReference type="PROSITE" id="PS50206">
    <property type="entry name" value="RHODANESE_3"/>
    <property type="match status" value="1"/>
</dbReference>
<protein>
    <recommendedName>
        <fullName evidence="1">Rhodanese domain-containing protein</fullName>
    </recommendedName>
</protein>
<organism evidence="2 3">
    <name type="scientific">Candidatus Thermofonsia Clade 1 bacterium</name>
    <dbReference type="NCBI Taxonomy" id="2364210"/>
    <lineage>
        <taxon>Bacteria</taxon>
        <taxon>Bacillati</taxon>
        <taxon>Chloroflexota</taxon>
        <taxon>Candidatus Thermofontia</taxon>
        <taxon>Candidatus Thermofonsia Clade 1</taxon>
    </lineage>
</organism>
<dbReference type="Proteomes" id="UP000229681">
    <property type="component" value="Unassembled WGS sequence"/>
</dbReference>
<dbReference type="InterPro" id="IPR036873">
    <property type="entry name" value="Rhodanese-like_dom_sf"/>
</dbReference>
<dbReference type="Gene3D" id="3.40.250.10">
    <property type="entry name" value="Rhodanese-like domain"/>
    <property type="match status" value="1"/>
</dbReference>
<dbReference type="SUPFAM" id="SSF52821">
    <property type="entry name" value="Rhodanese/Cell cycle control phosphatase"/>
    <property type="match status" value="1"/>
</dbReference>
<evidence type="ECO:0000313" key="2">
    <source>
        <dbReference type="EMBL" id="PJF37086.1"/>
    </source>
</evidence>
<reference evidence="2 3" key="1">
    <citation type="submission" date="2017-11" db="EMBL/GenBank/DDBJ databases">
        <title>Evolution of Phototrophy in the Chloroflexi Phylum Driven by Horizontal Gene Transfer.</title>
        <authorList>
            <person name="Ward L.M."/>
            <person name="Hemp J."/>
            <person name="Shih P.M."/>
            <person name="Mcglynn S.E."/>
            <person name="Fischer W."/>
        </authorList>
    </citation>
    <scope>NUCLEOTIDE SEQUENCE [LARGE SCALE GENOMIC DNA]</scope>
    <source>
        <strain evidence="2">JP3_13</strain>
    </source>
</reference>
<evidence type="ECO:0000313" key="3">
    <source>
        <dbReference type="Proteomes" id="UP000229681"/>
    </source>
</evidence>
<dbReference type="CDD" id="cd00158">
    <property type="entry name" value="RHOD"/>
    <property type="match status" value="1"/>
</dbReference>
<comment type="caution">
    <text evidence="2">The sequence shown here is derived from an EMBL/GenBank/DDBJ whole genome shotgun (WGS) entry which is preliminary data.</text>
</comment>
<evidence type="ECO:0000259" key="1">
    <source>
        <dbReference type="PROSITE" id="PS50206"/>
    </source>
</evidence>
<dbReference type="InterPro" id="IPR001763">
    <property type="entry name" value="Rhodanese-like_dom"/>
</dbReference>
<dbReference type="FunFam" id="3.40.250.10:FF:000049">
    <property type="entry name" value="Phage shock protein E"/>
    <property type="match status" value="1"/>
</dbReference>
<feature type="domain" description="Rhodanese" evidence="1">
    <location>
        <begin position="48"/>
        <end position="135"/>
    </location>
</feature>
<proteinExistence type="predicted"/>
<dbReference type="PANTHER" id="PTHR43031:SF1">
    <property type="entry name" value="PYRIDINE NUCLEOTIDE-DISULPHIDE OXIDOREDUCTASE"/>
    <property type="match status" value="1"/>
</dbReference>
<sequence>MLGAGILAIVAALIVGAIAGSSANAQTLSRAPVRGGSLSPAQYVAQFSAADHLLLDVRTRAEFQSGHIAGATNIPVEQLAGRLAEVPRDRPVVVYCRSGNRSAQAARLLRNAGYESVYDLGGLIAWQAQGYPLQR</sequence>
<dbReference type="SMART" id="SM00450">
    <property type="entry name" value="RHOD"/>
    <property type="match status" value="1"/>
</dbReference>
<dbReference type="Pfam" id="PF00581">
    <property type="entry name" value="Rhodanese"/>
    <property type="match status" value="1"/>
</dbReference>
<dbReference type="AlphaFoldDB" id="A0A2M8PHS1"/>
<dbReference type="PANTHER" id="PTHR43031">
    <property type="entry name" value="FAD-DEPENDENT OXIDOREDUCTASE"/>
    <property type="match status" value="1"/>
</dbReference>
<gene>
    <name evidence="2" type="ORF">CUN49_02025</name>
</gene>
<name>A0A2M8PHS1_9CHLR</name>